<evidence type="ECO:0000256" key="9">
    <source>
        <dbReference type="ARBA" id="ARBA00023004"/>
    </source>
</evidence>
<dbReference type="Gramene" id="EFJ38291">
    <property type="protein sequence ID" value="EFJ38291"/>
    <property type="gene ID" value="SELMODRAFT_229828"/>
</dbReference>
<evidence type="ECO:0000256" key="5">
    <source>
        <dbReference type="ARBA" id="ARBA00022617"/>
    </source>
</evidence>
<comment type="function">
    <text evidence="18">Removal of H(2)O(2), oxidation of toxic reductants, biosynthesis and degradation of lignin, suberization, auxin catabolism, response to environmental stresses such as wounding, pathogen attack and oxidative stress.</text>
</comment>
<evidence type="ECO:0000313" key="20">
    <source>
        <dbReference type="EMBL" id="EFJ38291.1"/>
    </source>
</evidence>
<evidence type="ECO:0000256" key="16">
    <source>
        <dbReference type="PIRSR" id="PIRSR600823-4"/>
    </source>
</evidence>
<evidence type="ECO:0000256" key="12">
    <source>
        <dbReference type="ARBA" id="ARBA00023324"/>
    </source>
</evidence>
<feature type="binding site" evidence="14">
    <location>
        <position position="163"/>
    </location>
    <ligand>
        <name>substrate</name>
    </ligand>
</feature>
<keyword evidence="4 18" id="KW-0575">Peroxidase</keyword>
<evidence type="ECO:0000256" key="14">
    <source>
        <dbReference type="PIRSR" id="PIRSR600823-2"/>
    </source>
</evidence>
<feature type="signal peptide" evidence="18">
    <location>
        <begin position="1"/>
        <end position="21"/>
    </location>
</feature>
<dbReference type="Proteomes" id="UP000001514">
    <property type="component" value="Unassembled WGS sequence"/>
</dbReference>
<feature type="binding site" description="axial binding residue" evidence="15">
    <location>
        <position position="193"/>
    </location>
    <ligand>
        <name>heme b</name>
        <dbReference type="ChEBI" id="CHEBI:60344"/>
    </ligand>
    <ligandPart>
        <name>Fe</name>
        <dbReference type="ChEBI" id="CHEBI:18248"/>
    </ligandPart>
</feature>
<dbReference type="Gene3D" id="1.10.420.10">
    <property type="entry name" value="Peroxidase, domain 2"/>
    <property type="match status" value="1"/>
</dbReference>
<keyword evidence="18" id="KW-0732">Signal</keyword>
<feature type="disulfide bond" evidence="17">
    <location>
        <begin position="68"/>
        <end position="73"/>
    </location>
</feature>
<feature type="binding site" evidence="15">
    <location>
        <position position="72"/>
    </location>
    <ligand>
        <name>Ca(2+)</name>
        <dbReference type="ChEBI" id="CHEBI:29108"/>
        <label>1</label>
    </ligand>
</feature>
<feature type="domain" description="Plant heme peroxidase family profile" evidence="19">
    <location>
        <begin position="25"/>
        <end position="326"/>
    </location>
</feature>
<dbReference type="PROSITE" id="PS00436">
    <property type="entry name" value="PEROXIDASE_2"/>
    <property type="match status" value="1"/>
</dbReference>
<protein>
    <recommendedName>
        <fullName evidence="3 18">Peroxidase</fullName>
        <ecNumber evidence="3 18">1.11.1.7</ecNumber>
    </recommendedName>
</protein>
<evidence type="ECO:0000256" key="18">
    <source>
        <dbReference type="RuleBase" id="RU362060"/>
    </source>
</evidence>
<evidence type="ECO:0000256" key="13">
    <source>
        <dbReference type="PIRSR" id="PIRSR600823-1"/>
    </source>
</evidence>
<dbReference type="FunFam" id="1.10.420.10:FF:000001">
    <property type="entry name" value="Peroxidase"/>
    <property type="match status" value="1"/>
</dbReference>
<dbReference type="EC" id="1.11.1.7" evidence="3 18"/>
<dbReference type="GO" id="GO:0140825">
    <property type="term" value="F:lactoperoxidase activity"/>
    <property type="evidence" value="ECO:0007669"/>
    <property type="project" value="UniProtKB-EC"/>
</dbReference>
<evidence type="ECO:0000256" key="15">
    <source>
        <dbReference type="PIRSR" id="PIRSR600823-3"/>
    </source>
</evidence>
<feature type="chain" id="PRO_5005127238" description="Peroxidase" evidence="18">
    <location>
        <begin position="22"/>
        <end position="329"/>
    </location>
</feature>
<accession>D8QPJ6</accession>
<feature type="binding site" evidence="15">
    <location>
        <position position="245"/>
    </location>
    <ligand>
        <name>Ca(2+)</name>
        <dbReference type="ChEBI" id="CHEBI:29108"/>
        <label>2</label>
    </ligand>
</feature>
<keyword evidence="21" id="KW-1185">Reference proteome</keyword>
<dbReference type="GO" id="GO:0020037">
    <property type="term" value="F:heme binding"/>
    <property type="evidence" value="ECO:0007669"/>
    <property type="project" value="UniProtKB-UniRule"/>
</dbReference>
<evidence type="ECO:0000256" key="7">
    <source>
        <dbReference type="ARBA" id="ARBA00022837"/>
    </source>
</evidence>
<name>D8QPJ6_SELML</name>
<comment type="similarity">
    <text evidence="2">Belongs to the peroxidase family. Ascorbate peroxidase subfamily.</text>
</comment>
<feature type="binding site" evidence="15">
    <location>
        <position position="88"/>
    </location>
    <ligand>
        <name>Ca(2+)</name>
        <dbReference type="ChEBI" id="CHEBI:29108"/>
        <label>1</label>
    </ligand>
</feature>
<feature type="disulfide bond" evidence="17">
    <location>
        <begin position="121"/>
        <end position="322"/>
    </location>
</feature>
<proteinExistence type="inferred from homology"/>
<evidence type="ECO:0000313" key="21">
    <source>
        <dbReference type="Proteomes" id="UP000001514"/>
    </source>
</evidence>
<evidence type="ECO:0000256" key="17">
    <source>
        <dbReference type="PIRSR" id="PIRSR600823-5"/>
    </source>
</evidence>
<comment type="catalytic activity">
    <reaction evidence="1 18">
        <text>2 a phenolic donor + H2O2 = 2 a phenolic radical donor + 2 H2O</text>
        <dbReference type="Rhea" id="RHEA:56136"/>
        <dbReference type="ChEBI" id="CHEBI:15377"/>
        <dbReference type="ChEBI" id="CHEBI:16240"/>
        <dbReference type="ChEBI" id="CHEBI:139520"/>
        <dbReference type="ChEBI" id="CHEBI:139521"/>
        <dbReference type="EC" id="1.11.1.7"/>
    </reaction>
</comment>
<keyword evidence="8 18" id="KW-0560">Oxidoreductase</keyword>
<dbReference type="OrthoDB" id="2113341at2759"/>
<dbReference type="InterPro" id="IPR033905">
    <property type="entry name" value="Secretory_peroxidase"/>
</dbReference>
<dbReference type="SUPFAM" id="SSF48113">
    <property type="entry name" value="Heme-dependent peroxidases"/>
    <property type="match status" value="1"/>
</dbReference>
<comment type="cofactor">
    <cofactor evidence="15 18">
        <name>Ca(2+)</name>
        <dbReference type="ChEBI" id="CHEBI:29108"/>
    </cofactor>
    <text evidence="15 18">Binds 2 calcium ions per subunit.</text>
</comment>
<reference evidence="20 21" key="1">
    <citation type="journal article" date="2011" name="Science">
        <title>The Selaginella genome identifies genetic changes associated with the evolution of vascular plants.</title>
        <authorList>
            <person name="Banks J.A."/>
            <person name="Nishiyama T."/>
            <person name="Hasebe M."/>
            <person name="Bowman J.L."/>
            <person name="Gribskov M."/>
            <person name="dePamphilis C."/>
            <person name="Albert V.A."/>
            <person name="Aono N."/>
            <person name="Aoyama T."/>
            <person name="Ambrose B.A."/>
            <person name="Ashton N.W."/>
            <person name="Axtell M.J."/>
            <person name="Barker E."/>
            <person name="Barker M.S."/>
            <person name="Bennetzen J.L."/>
            <person name="Bonawitz N.D."/>
            <person name="Chapple C."/>
            <person name="Cheng C."/>
            <person name="Correa L.G."/>
            <person name="Dacre M."/>
            <person name="DeBarry J."/>
            <person name="Dreyer I."/>
            <person name="Elias M."/>
            <person name="Engstrom E.M."/>
            <person name="Estelle M."/>
            <person name="Feng L."/>
            <person name="Finet C."/>
            <person name="Floyd S.K."/>
            <person name="Frommer W.B."/>
            <person name="Fujita T."/>
            <person name="Gramzow L."/>
            <person name="Gutensohn M."/>
            <person name="Harholt J."/>
            <person name="Hattori M."/>
            <person name="Heyl A."/>
            <person name="Hirai T."/>
            <person name="Hiwatashi Y."/>
            <person name="Ishikawa M."/>
            <person name="Iwata M."/>
            <person name="Karol K.G."/>
            <person name="Koehler B."/>
            <person name="Kolukisaoglu U."/>
            <person name="Kubo M."/>
            <person name="Kurata T."/>
            <person name="Lalonde S."/>
            <person name="Li K."/>
            <person name="Li Y."/>
            <person name="Litt A."/>
            <person name="Lyons E."/>
            <person name="Manning G."/>
            <person name="Maruyama T."/>
            <person name="Michael T.P."/>
            <person name="Mikami K."/>
            <person name="Miyazaki S."/>
            <person name="Morinaga S."/>
            <person name="Murata T."/>
            <person name="Mueller-Roeber B."/>
            <person name="Nelson D.R."/>
            <person name="Obara M."/>
            <person name="Oguri Y."/>
            <person name="Olmstead R.G."/>
            <person name="Onodera N."/>
            <person name="Petersen B.L."/>
            <person name="Pils B."/>
            <person name="Prigge M."/>
            <person name="Rensing S.A."/>
            <person name="Riano-Pachon D.M."/>
            <person name="Roberts A.W."/>
            <person name="Sato Y."/>
            <person name="Scheller H.V."/>
            <person name="Schulz B."/>
            <person name="Schulz C."/>
            <person name="Shakirov E.V."/>
            <person name="Shibagaki N."/>
            <person name="Shinohara N."/>
            <person name="Shippen D.E."/>
            <person name="Soerensen I."/>
            <person name="Sotooka R."/>
            <person name="Sugimoto N."/>
            <person name="Sugita M."/>
            <person name="Sumikawa N."/>
            <person name="Tanurdzic M."/>
            <person name="Theissen G."/>
            <person name="Ulvskov P."/>
            <person name="Wakazuki S."/>
            <person name="Weng J.K."/>
            <person name="Willats W.W."/>
            <person name="Wipf D."/>
            <person name="Wolf P.G."/>
            <person name="Yang L."/>
            <person name="Zimmer A.D."/>
            <person name="Zhu Q."/>
            <person name="Mitros T."/>
            <person name="Hellsten U."/>
            <person name="Loque D."/>
            <person name="Otillar R."/>
            <person name="Salamov A."/>
            <person name="Schmutz J."/>
            <person name="Shapiro H."/>
            <person name="Lindquist E."/>
            <person name="Lucas S."/>
            <person name="Rokhsar D."/>
            <person name="Grigoriev I.V."/>
        </authorList>
    </citation>
    <scope>NUCLEOTIDE SEQUENCE [LARGE SCALE GENOMIC DNA]</scope>
</reference>
<feature type="disulfide bond" evidence="17">
    <location>
        <begin position="200"/>
        <end position="232"/>
    </location>
</feature>
<dbReference type="GO" id="GO:0006979">
    <property type="term" value="P:response to oxidative stress"/>
    <property type="evidence" value="ECO:0007669"/>
    <property type="project" value="UniProtKB-UniRule"/>
</dbReference>
<evidence type="ECO:0000256" key="2">
    <source>
        <dbReference type="ARBA" id="ARBA00006873"/>
    </source>
</evidence>
<dbReference type="GO" id="GO:0042744">
    <property type="term" value="P:hydrogen peroxide catabolic process"/>
    <property type="evidence" value="ECO:0007669"/>
    <property type="project" value="UniProtKB-KW"/>
</dbReference>
<comment type="subcellular location">
    <subcellularLocation>
        <location evidence="18">Secreted</location>
    </subcellularLocation>
</comment>
<evidence type="ECO:0000259" key="19">
    <source>
        <dbReference type="PROSITE" id="PS50873"/>
    </source>
</evidence>
<dbReference type="GO" id="GO:0005576">
    <property type="term" value="C:extracellular region"/>
    <property type="evidence" value="ECO:0007669"/>
    <property type="project" value="UniProtKB-SubCell"/>
</dbReference>
<keyword evidence="5 18" id="KW-0349">Heme</keyword>
<gene>
    <name evidence="20" type="ORF">SELMODRAFT_229828</name>
</gene>
<dbReference type="InterPro" id="IPR010255">
    <property type="entry name" value="Haem_peroxidase_sf"/>
</dbReference>
<dbReference type="EMBL" id="GL377565">
    <property type="protein sequence ID" value="EFJ38291.1"/>
    <property type="molecule type" value="Genomic_DNA"/>
</dbReference>
<evidence type="ECO:0000256" key="11">
    <source>
        <dbReference type="ARBA" id="ARBA00023180"/>
    </source>
</evidence>
<sequence>MAALAFVFTSVLVALVCIVDGHPLKLVPDYYASTCPEAEAIVRAVVEKAVIREARNAASLLRLHFHDCFVNGCDGSVLLDDTPTFTGEKMAAPNNGSIRALDVVDEIKAELESHCHGVVSCADVLAIAARDSVVVSGGPFYEVLLGRRDSLTASQAAANNSIPPPTSNITGLISSFRAVGLSVLDLVVLSGAHTIGRARCTNVVQRLYNQSGTFRADPTIENDFLGYLVELCPQRGNPNTLANLDFVSPIYFDNHYFRNLQYFKGLLNSDEVLFTTSKETKELVNLFSDNKEAFFKHFPDSMIRMGNISPLTGDRGEVRFNCRYTNSGQ</sequence>
<dbReference type="PRINTS" id="PR00458">
    <property type="entry name" value="PEROXIDASE"/>
</dbReference>
<dbReference type="PANTHER" id="PTHR31388:SF2">
    <property type="entry name" value="PEROXIDASE 17"/>
    <property type="match status" value="1"/>
</dbReference>
<feature type="disulfide bond" evidence="17">
    <location>
        <begin position="35"/>
        <end position="115"/>
    </location>
</feature>
<dbReference type="InterPro" id="IPR019793">
    <property type="entry name" value="Peroxidases_heam-ligand_BS"/>
</dbReference>
<evidence type="ECO:0000256" key="8">
    <source>
        <dbReference type="ARBA" id="ARBA00023002"/>
    </source>
</evidence>
<dbReference type="STRING" id="88036.D8QPJ6"/>
<feature type="site" description="Transition state stabilizer" evidence="16">
    <location>
        <position position="62"/>
    </location>
</feature>
<dbReference type="PRINTS" id="PR00461">
    <property type="entry name" value="PLPEROXIDASE"/>
</dbReference>
<keyword evidence="6 15" id="KW-0479">Metal-binding</keyword>
<dbReference type="GO" id="GO:0004601">
    <property type="term" value="F:peroxidase activity"/>
    <property type="evidence" value="ECO:0000318"/>
    <property type="project" value="GO_Central"/>
</dbReference>
<feature type="binding site" evidence="15">
    <location>
        <position position="67"/>
    </location>
    <ligand>
        <name>Ca(2+)</name>
        <dbReference type="ChEBI" id="CHEBI:29108"/>
        <label>1</label>
    </ligand>
</feature>
<keyword evidence="10 17" id="KW-1015">Disulfide bond</keyword>
<feature type="binding site" evidence="15">
    <location>
        <position position="74"/>
    </location>
    <ligand>
        <name>Ca(2+)</name>
        <dbReference type="ChEBI" id="CHEBI:29108"/>
        <label>1</label>
    </ligand>
</feature>
<dbReference type="InterPro" id="IPR019794">
    <property type="entry name" value="Peroxidases_AS"/>
</dbReference>
<comment type="similarity">
    <text evidence="18">Belongs to the peroxidase family. Classical plant (class III) peroxidase subfamily.</text>
</comment>
<dbReference type="GO" id="GO:0046872">
    <property type="term" value="F:metal ion binding"/>
    <property type="evidence" value="ECO:0007669"/>
    <property type="project" value="UniProtKB-UniRule"/>
</dbReference>
<dbReference type="PROSITE" id="PS50873">
    <property type="entry name" value="PEROXIDASE_4"/>
    <property type="match status" value="1"/>
</dbReference>
<feature type="active site" description="Proton acceptor" evidence="13">
    <location>
        <position position="66"/>
    </location>
</feature>
<feature type="binding site" evidence="15">
    <location>
        <position position="76"/>
    </location>
    <ligand>
        <name>Ca(2+)</name>
        <dbReference type="ChEBI" id="CHEBI:29108"/>
        <label>1</label>
    </ligand>
</feature>
<comment type="cofactor">
    <cofactor evidence="15 18">
        <name>heme b</name>
        <dbReference type="ChEBI" id="CHEBI:60344"/>
    </cofactor>
    <text evidence="15 18">Binds 1 heme b (iron(II)-protoporphyrin IX) group per subunit.</text>
</comment>
<keyword evidence="18" id="KW-0964">Secreted</keyword>
<dbReference type="InterPro" id="IPR002016">
    <property type="entry name" value="Haem_peroxidase"/>
</dbReference>
<dbReference type="HOGENOM" id="CLU_010543_0_1_1"/>
<dbReference type="PANTHER" id="PTHR31388">
    <property type="entry name" value="PEROXIDASE 72-RELATED"/>
    <property type="match status" value="1"/>
</dbReference>
<dbReference type="eggNOG" id="ENOG502QT8W">
    <property type="taxonomic scope" value="Eukaryota"/>
</dbReference>
<evidence type="ECO:0000256" key="4">
    <source>
        <dbReference type="ARBA" id="ARBA00022559"/>
    </source>
</evidence>
<evidence type="ECO:0000256" key="3">
    <source>
        <dbReference type="ARBA" id="ARBA00012313"/>
    </source>
</evidence>
<organism evidence="21">
    <name type="scientific">Selaginella moellendorffii</name>
    <name type="common">Spikemoss</name>
    <dbReference type="NCBI Taxonomy" id="88036"/>
    <lineage>
        <taxon>Eukaryota</taxon>
        <taxon>Viridiplantae</taxon>
        <taxon>Streptophyta</taxon>
        <taxon>Embryophyta</taxon>
        <taxon>Tracheophyta</taxon>
        <taxon>Lycopodiopsida</taxon>
        <taxon>Selaginellales</taxon>
        <taxon>Selaginellaceae</taxon>
        <taxon>Selaginella</taxon>
    </lineage>
</organism>
<dbReference type="Pfam" id="PF00141">
    <property type="entry name" value="peroxidase"/>
    <property type="match status" value="1"/>
</dbReference>
<dbReference type="InParanoid" id="D8QPJ6"/>
<keyword evidence="9 15" id="KW-0408">Iron</keyword>
<dbReference type="GO" id="GO:0009505">
    <property type="term" value="C:plant-type cell wall"/>
    <property type="evidence" value="ECO:0000318"/>
    <property type="project" value="GO_Central"/>
</dbReference>
<dbReference type="CDD" id="cd00693">
    <property type="entry name" value="secretory_peroxidase"/>
    <property type="match status" value="1"/>
</dbReference>
<dbReference type="KEGG" id="smo:SELMODRAFT_229828"/>
<dbReference type="FunFam" id="1.10.520.10:FF:000001">
    <property type="entry name" value="Peroxidase"/>
    <property type="match status" value="1"/>
</dbReference>
<dbReference type="Gene3D" id="1.10.520.10">
    <property type="match status" value="1"/>
</dbReference>
<dbReference type="AlphaFoldDB" id="D8QPJ6"/>
<dbReference type="InterPro" id="IPR000823">
    <property type="entry name" value="Peroxidase_pln"/>
</dbReference>
<feature type="binding site" evidence="15">
    <location>
        <position position="253"/>
    </location>
    <ligand>
        <name>Ca(2+)</name>
        <dbReference type="ChEBI" id="CHEBI:29108"/>
        <label>2</label>
    </ligand>
</feature>
<evidence type="ECO:0000256" key="10">
    <source>
        <dbReference type="ARBA" id="ARBA00023157"/>
    </source>
</evidence>
<feature type="binding site" evidence="15">
    <location>
        <position position="70"/>
    </location>
    <ligand>
        <name>Ca(2+)</name>
        <dbReference type="ChEBI" id="CHEBI:29108"/>
        <label>1</label>
    </ligand>
</feature>
<keyword evidence="11" id="KW-0325">Glycoprotein</keyword>
<feature type="binding site" evidence="15">
    <location>
        <position position="194"/>
    </location>
    <ligand>
        <name>Ca(2+)</name>
        <dbReference type="ChEBI" id="CHEBI:29108"/>
        <label>2</label>
    </ligand>
</feature>
<evidence type="ECO:0000256" key="1">
    <source>
        <dbReference type="ARBA" id="ARBA00000189"/>
    </source>
</evidence>
<dbReference type="PROSITE" id="PS00435">
    <property type="entry name" value="PEROXIDASE_1"/>
    <property type="match status" value="1"/>
</dbReference>
<keyword evidence="12 18" id="KW-0376">Hydrogen peroxide</keyword>
<evidence type="ECO:0000256" key="6">
    <source>
        <dbReference type="ARBA" id="ARBA00022723"/>
    </source>
</evidence>
<keyword evidence="7 15" id="KW-0106">Calcium</keyword>